<keyword evidence="3" id="KW-1185">Reference proteome</keyword>
<feature type="compositionally biased region" description="Low complexity" evidence="1">
    <location>
        <begin position="512"/>
        <end position="523"/>
    </location>
</feature>
<feature type="region of interest" description="Disordered" evidence="1">
    <location>
        <begin position="1"/>
        <end position="26"/>
    </location>
</feature>
<feature type="compositionally biased region" description="Polar residues" evidence="1">
    <location>
        <begin position="775"/>
        <end position="790"/>
    </location>
</feature>
<evidence type="ECO:0000313" key="2">
    <source>
        <dbReference type="EMBL" id="KXH37939.1"/>
    </source>
</evidence>
<evidence type="ECO:0000256" key="1">
    <source>
        <dbReference type="SAM" id="MobiDB-lite"/>
    </source>
</evidence>
<feature type="compositionally biased region" description="Polar residues" evidence="1">
    <location>
        <begin position="975"/>
        <end position="985"/>
    </location>
</feature>
<feature type="region of interest" description="Disordered" evidence="1">
    <location>
        <begin position="510"/>
        <end position="557"/>
    </location>
</feature>
<accession>A0A135SPT1</accession>
<feature type="region of interest" description="Disordered" evidence="1">
    <location>
        <begin position="241"/>
        <end position="306"/>
    </location>
</feature>
<organism evidence="2 3">
    <name type="scientific">Colletotrichum nymphaeae SA-01</name>
    <dbReference type="NCBI Taxonomy" id="1460502"/>
    <lineage>
        <taxon>Eukaryota</taxon>
        <taxon>Fungi</taxon>
        <taxon>Dikarya</taxon>
        <taxon>Ascomycota</taxon>
        <taxon>Pezizomycotina</taxon>
        <taxon>Sordariomycetes</taxon>
        <taxon>Hypocreomycetidae</taxon>
        <taxon>Glomerellales</taxon>
        <taxon>Glomerellaceae</taxon>
        <taxon>Colletotrichum</taxon>
        <taxon>Colletotrichum acutatum species complex</taxon>
    </lineage>
</organism>
<feature type="compositionally biased region" description="Low complexity" evidence="1">
    <location>
        <begin position="957"/>
        <end position="972"/>
    </location>
</feature>
<feature type="compositionally biased region" description="Basic and acidic residues" evidence="1">
    <location>
        <begin position="264"/>
        <end position="276"/>
    </location>
</feature>
<evidence type="ECO:0000313" key="3">
    <source>
        <dbReference type="Proteomes" id="UP000070054"/>
    </source>
</evidence>
<dbReference type="OrthoDB" id="3538943at2759"/>
<sequence length="1031" mass="111312">MTSSSSSSEQSITPTPFGLRNGAQVPRKLVKIPKDQQAIFSDSGRQPWISALKNNPQQNAARVPPKVLEQIKYFHTSRTLPPPAQRPNAAVSSGPTASVSVSENTPNHQQDDGSDSEPEVPVSSWPESPPRPPRGRELQETPSPAFSIRSQLLVTQAPSGAERIISQSPPPRTRSSPQIRSSPPMIPATKRQFSPPTCAKRRRPVEVFPSSSAGVEDELETAIPGALCEATPPINRRAARLTTASQAVTSPPCGQGSMVPSTYKDTKSSDKVEEPVHKKRRMKAVELSSQEVEEERPSARVDPQSVAPLSKTHQGALHTVSSSALASAALVTDEQPKRGTPKVVKDAPSLSGTARVGHKAGKTSRPDITPSKAHVQPTLESGGKAKNNVSLATRGVLSEGDSLKSSIEEVQRQKAISYLDETWKRNGLDWIPTAFQHLQPTLTAHSLGVLVAVTYQASKNGIQLARLWSKPDGPLYKAASNVADGKLIFSEEVAQASLYFFEAEKSKAAKTRAPASSEARAAPVGSSSRPASRHRTVSQVAPINPSPPPSPSAMQGVQPTAIPQVLRDSRYQTFDVLHPPQDAVKRPPFAQDPLEAFRHAYPSFSGSVGDFVKACFTIKDLRRKRLLPKWLYDDFIRAFVDGFVPYIQTLDDDEEPLSAYQWYVEYVDRPAYQGGVVTRENLYLVFKIYHSEFKSARESVLESGTPFPEVAQRRLSEQSVALNLSVGPKTPVAQQINPTLRPHIETRTSDGTPSKPALSALSPVYASLTEEPIASKTNGSGHVGGQSANEPHTHNALPPAPDSPPANGETAKQQVTNNAASSPRNPPASAPAIQRHTNALQDDEDVTFISSTPRPRTANPLEETIKTESNDNGTTATAFTTTPLPQKAVPNPLLSEQRVPLFSKLTKDAIIAETPPRKTAGPPKRTTQHPAVRRSLPASFSDGRPPPASMPIKASVPVTTSPAASLSASPVPSGTPKTSLGSFFQESRVKKPKQKTAMTEKERRQAALAKMERMSKEGRYKPPSSTMPPRS</sequence>
<feature type="region of interest" description="Disordered" evidence="1">
    <location>
        <begin position="774"/>
        <end position="890"/>
    </location>
</feature>
<protein>
    <submittedName>
        <fullName evidence="2">Uncharacterized protein</fullName>
    </submittedName>
</protein>
<proteinExistence type="predicted"/>
<dbReference type="EMBL" id="JEMN01001419">
    <property type="protein sequence ID" value="KXH37939.1"/>
    <property type="molecule type" value="Genomic_DNA"/>
</dbReference>
<feature type="region of interest" description="Disordered" evidence="1">
    <location>
        <begin position="331"/>
        <end position="387"/>
    </location>
</feature>
<feature type="region of interest" description="Disordered" evidence="1">
    <location>
        <begin position="913"/>
        <end position="1031"/>
    </location>
</feature>
<feature type="region of interest" description="Disordered" evidence="1">
    <location>
        <begin position="731"/>
        <end position="758"/>
    </location>
</feature>
<dbReference type="AlphaFoldDB" id="A0A135SPT1"/>
<dbReference type="Proteomes" id="UP000070054">
    <property type="component" value="Unassembled WGS sequence"/>
</dbReference>
<feature type="compositionally biased region" description="Polar residues" evidence="1">
    <location>
        <begin position="90"/>
        <end position="108"/>
    </location>
</feature>
<gene>
    <name evidence="2" type="ORF">CNYM01_11872</name>
</gene>
<comment type="caution">
    <text evidence="2">The sequence shown here is derived from an EMBL/GenBank/DDBJ whole genome shotgun (WGS) entry which is preliminary data.</text>
</comment>
<feature type="compositionally biased region" description="Low complexity" evidence="1">
    <location>
        <begin position="163"/>
        <end position="183"/>
    </location>
</feature>
<reference evidence="2 3" key="1">
    <citation type="submission" date="2014-02" db="EMBL/GenBank/DDBJ databases">
        <title>The genome sequence of Colletotrichum nymphaeae SA-01.</title>
        <authorList>
            <person name="Baroncelli R."/>
            <person name="Thon M.R."/>
        </authorList>
    </citation>
    <scope>NUCLEOTIDE SEQUENCE [LARGE SCALE GENOMIC DNA]</scope>
    <source>
        <strain evidence="2 3">SA-01</strain>
    </source>
</reference>
<feature type="compositionally biased region" description="Basic and acidic residues" evidence="1">
    <location>
        <begin position="998"/>
        <end position="1020"/>
    </location>
</feature>
<feature type="region of interest" description="Disordered" evidence="1">
    <location>
        <begin position="38"/>
        <end position="217"/>
    </location>
</feature>
<feature type="compositionally biased region" description="Polar residues" evidence="1">
    <location>
        <begin position="140"/>
        <end position="158"/>
    </location>
</feature>
<name>A0A135SPT1_9PEZI</name>